<comment type="similarity">
    <text evidence="1">Belongs to the bZIP family. NFIL3 subfamily.</text>
</comment>
<reference evidence="8" key="3">
    <citation type="submission" date="2025-09" db="UniProtKB">
        <authorList>
            <consortium name="Ensembl"/>
        </authorList>
    </citation>
    <scope>IDENTIFICATION</scope>
</reference>
<dbReference type="InterPro" id="IPR004827">
    <property type="entry name" value="bZIP"/>
</dbReference>
<evidence type="ECO:0000256" key="4">
    <source>
        <dbReference type="ARBA" id="ARBA00023163"/>
    </source>
</evidence>
<sequence length="423" mass="46121">MTAQTVGAVIQDMSAPSLLGAEGLDSRPLGGTASFTDEAVSILTSTSQLARTLLGRTFALKHKENLANAEAKACSSCDEDNCNNSRRKREFIPDEKKDDGYWDKRRKNNEAAKRSREKRRANDMVLEKRVLGLLEENARLRAELLALKFRFGLVKDPSDVSILPLAGSYCGQPPPSTTHYYQPHNDAPQSYLSAQPGLSTHHMHPHPPQQGAIYGQRGGGPLSGHSVSEESGISTSCSSNMGSPVFFDDTLSDRGGPSPRELLEEQQSYDSHISPLEVNEGPFINRQDSPEGLRSLPHKLRFKGPSGSNEGGEMSPSSDTRHNGPLVATVGPNIQVRSQQQAACDSHSQAESQAPWSRDEACDALGQQCQGPSSGYCNSTLQASRDPKYMTEDNSLRSQISCLSQEVAQLKRLFSQQLRSKIV</sequence>
<dbReference type="STRING" id="64144.ENSATEP00000031698"/>
<dbReference type="InParanoid" id="A0A3Q1JLX0"/>
<dbReference type="SUPFAM" id="SSF57959">
    <property type="entry name" value="Leucine zipper domain"/>
    <property type="match status" value="1"/>
</dbReference>
<dbReference type="OrthoDB" id="6151507at2759"/>
<dbReference type="Proteomes" id="UP000265040">
    <property type="component" value="Chromosome 1"/>
</dbReference>
<dbReference type="GO" id="GO:0007623">
    <property type="term" value="P:circadian rhythm"/>
    <property type="evidence" value="ECO:0007669"/>
    <property type="project" value="TreeGrafter"/>
</dbReference>
<dbReference type="GO" id="GO:0003677">
    <property type="term" value="F:DNA binding"/>
    <property type="evidence" value="ECO:0007669"/>
    <property type="project" value="UniProtKB-KW"/>
</dbReference>
<feature type="region of interest" description="Disordered" evidence="6">
    <location>
        <begin position="283"/>
        <end position="323"/>
    </location>
</feature>
<dbReference type="GeneID" id="113161230"/>
<keyword evidence="5" id="KW-0539">Nucleus</keyword>
<reference evidence="8" key="2">
    <citation type="submission" date="2025-08" db="UniProtKB">
        <authorList>
            <consortium name="Ensembl"/>
        </authorList>
    </citation>
    <scope>IDENTIFICATION</scope>
</reference>
<dbReference type="CDD" id="cd14694">
    <property type="entry name" value="bZIP_NFIL3"/>
    <property type="match status" value="1"/>
</dbReference>
<dbReference type="AlphaFoldDB" id="A0A3Q1JLX0"/>
<organism evidence="8 9">
    <name type="scientific">Anabas testudineus</name>
    <name type="common">Climbing perch</name>
    <name type="synonym">Anthias testudineus</name>
    <dbReference type="NCBI Taxonomy" id="64144"/>
    <lineage>
        <taxon>Eukaryota</taxon>
        <taxon>Metazoa</taxon>
        <taxon>Chordata</taxon>
        <taxon>Craniata</taxon>
        <taxon>Vertebrata</taxon>
        <taxon>Euteleostomi</taxon>
        <taxon>Actinopterygii</taxon>
        <taxon>Neopterygii</taxon>
        <taxon>Teleostei</taxon>
        <taxon>Neoteleostei</taxon>
        <taxon>Acanthomorphata</taxon>
        <taxon>Anabantaria</taxon>
        <taxon>Anabantiformes</taxon>
        <taxon>Anabantoidei</taxon>
        <taxon>Anabantidae</taxon>
        <taxon>Anabas</taxon>
    </lineage>
</organism>
<dbReference type="PROSITE" id="PS50217">
    <property type="entry name" value="BZIP"/>
    <property type="match status" value="1"/>
</dbReference>
<evidence type="ECO:0000259" key="7">
    <source>
        <dbReference type="PROSITE" id="PS50217"/>
    </source>
</evidence>
<feature type="region of interest" description="Disordered" evidence="6">
    <location>
        <begin position="193"/>
        <end position="268"/>
    </location>
</feature>
<keyword evidence="3" id="KW-0238">DNA-binding</keyword>
<dbReference type="InterPro" id="IPR046347">
    <property type="entry name" value="bZIP_sf"/>
</dbReference>
<evidence type="ECO:0000313" key="8">
    <source>
        <dbReference type="Ensembl" id="ENSATEP00000031698.1"/>
    </source>
</evidence>
<keyword evidence="2" id="KW-0805">Transcription regulation</keyword>
<dbReference type="FunFam" id="1.20.5.170:FF:000025">
    <property type="entry name" value="nuclear factor interleukin-3-regulated protein-like"/>
    <property type="match status" value="1"/>
</dbReference>
<dbReference type="GO" id="GO:0005634">
    <property type="term" value="C:nucleus"/>
    <property type="evidence" value="ECO:0007669"/>
    <property type="project" value="TreeGrafter"/>
</dbReference>
<keyword evidence="9" id="KW-1185">Reference proteome</keyword>
<keyword evidence="4" id="KW-0804">Transcription</keyword>
<dbReference type="PANTHER" id="PTHR15284:SF6">
    <property type="entry name" value="HYPOTHETICAL LOC799271-RELATED"/>
    <property type="match status" value="1"/>
</dbReference>
<dbReference type="RefSeq" id="XP_026214488.1">
    <property type="nucleotide sequence ID" value="XM_026358703.1"/>
</dbReference>
<evidence type="ECO:0000256" key="1">
    <source>
        <dbReference type="ARBA" id="ARBA00006079"/>
    </source>
</evidence>
<feature type="region of interest" description="Disordered" evidence="6">
    <location>
        <begin position="97"/>
        <end position="119"/>
    </location>
</feature>
<dbReference type="InterPro" id="IPR047229">
    <property type="entry name" value="NFIL3-like"/>
</dbReference>
<dbReference type="Ensembl" id="ENSATET00000032165.3">
    <property type="protein sequence ID" value="ENSATEP00000031698.1"/>
    <property type="gene ID" value="ENSATEG00000021841.3"/>
</dbReference>
<accession>A0A3Q1JLX0</accession>
<proteinExistence type="inferred from homology"/>
<dbReference type="SMART" id="SM00338">
    <property type="entry name" value="BRLZ"/>
    <property type="match status" value="1"/>
</dbReference>
<dbReference type="PROSITE" id="PS00036">
    <property type="entry name" value="BZIP_BASIC"/>
    <property type="match status" value="1"/>
</dbReference>
<dbReference type="InterPro" id="IPR047106">
    <property type="entry name" value="NFIL3-like_bZIP"/>
</dbReference>
<evidence type="ECO:0000256" key="2">
    <source>
        <dbReference type="ARBA" id="ARBA00023015"/>
    </source>
</evidence>
<feature type="domain" description="BZIP" evidence="7">
    <location>
        <begin position="98"/>
        <end position="148"/>
    </location>
</feature>
<dbReference type="GO" id="GO:0003700">
    <property type="term" value="F:DNA-binding transcription factor activity"/>
    <property type="evidence" value="ECO:0007669"/>
    <property type="project" value="InterPro"/>
</dbReference>
<protein>
    <recommendedName>
        <fullName evidence="7">BZIP domain-containing protein</fullName>
    </recommendedName>
</protein>
<feature type="compositionally biased region" description="Low complexity" evidence="6">
    <location>
        <begin position="229"/>
        <end position="239"/>
    </location>
</feature>
<evidence type="ECO:0000313" key="9">
    <source>
        <dbReference type="Proteomes" id="UP000265040"/>
    </source>
</evidence>
<dbReference type="GeneTree" id="ENSGT00940000164108"/>
<evidence type="ECO:0000256" key="3">
    <source>
        <dbReference type="ARBA" id="ARBA00023125"/>
    </source>
</evidence>
<evidence type="ECO:0000256" key="5">
    <source>
        <dbReference type="ARBA" id="ARBA00023242"/>
    </source>
</evidence>
<dbReference type="PANTHER" id="PTHR15284">
    <property type="entry name" value="NUCLEAR FACTOR INTERLEUKIN-3-REGULATED PROTEIN"/>
    <property type="match status" value="1"/>
</dbReference>
<name>A0A3Q1JLX0_ANATE</name>
<dbReference type="Pfam" id="PF07716">
    <property type="entry name" value="bZIP_2"/>
    <property type="match status" value="1"/>
</dbReference>
<reference evidence="8" key="1">
    <citation type="submission" date="2021-04" db="EMBL/GenBank/DDBJ databases">
        <authorList>
            <consortium name="Wellcome Sanger Institute Data Sharing"/>
        </authorList>
    </citation>
    <scope>NUCLEOTIDE SEQUENCE [LARGE SCALE GENOMIC DNA]</scope>
</reference>
<dbReference type="Gene3D" id="1.20.5.170">
    <property type="match status" value="1"/>
</dbReference>
<evidence type="ECO:0000256" key="6">
    <source>
        <dbReference type="SAM" id="MobiDB-lite"/>
    </source>
</evidence>
<dbReference type="OMA" id="GHTFAFK"/>